<organism evidence="1 2">
    <name type="scientific">Orbilia oligospora</name>
    <name type="common">Nematode-trapping fungus</name>
    <name type="synonym">Arthrobotrys oligospora</name>
    <dbReference type="NCBI Taxonomy" id="2813651"/>
    <lineage>
        <taxon>Eukaryota</taxon>
        <taxon>Fungi</taxon>
        <taxon>Dikarya</taxon>
        <taxon>Ascomycota</taxon>
        <taxon>Pezizomycotina</taxon>
        <taxon>Orbiliomycetes</taxon>
        <taxon>Orbiliales</taxon>
        <taxon>Orbiliaceae</taxon>
        <taxon>Orbilia</taxon>
    </lineage>
</organism>
<dbReference type="EMBL" id="JAABOJ010000005">
    <property type="protein sequence ID" value="KAF3287009.1"/>
    <property type="molecule type" value="Genomic_DNA"/>
</dbReference>
<proteinExistence type="predicted"/>
<reference evidence="1 2" key="1">
    <citation type="submission" date="2020-01" db="EMBL/GenBank/DDBJ databases">
        <authorList>
            <person name="Palmer J.M."/>
        </authorList>
    </citation>
    <scope>NUCLEOTIDE SEQUENCE [LARGE SCALE GENOMIC DNA]</scope>
    <source>
        <strain evidence="1 2">TWF970</strain>
    </source>
</reference>
<evidence type="ECO:0000313" key="1">
    <source>
        <dbReference type="EMBL" id="KAF3287009.1"/>
    </source>
</evidence>
<name>A0A7C8REV4_ORBOL</name>
<dbReference type="OrthoDB" id="5425029at2759"/>
<protein>
    <submittedName>
        <fullName evidence="1">Uncharacterized protein</fullName>
    </submittedName>
</protein>
<comment type="caution">
    <text evidence="1">The sequence shown here is derived from an EMBL/GenBank/DDBJ whole genome shotgun (WGS) entry which is preliminary data.</text>
</comment>
<gene>
    <name evidence="1" type="ORF">TWF970_008836</name>
</gene>
<dbReference type="AlphaFoldDB" id="A0A7C8REV4"/>
<accession>A0A7C8REV4</accession>
<dbReference type="Proteomes" id="UP000474640">
    <property type="component" value="Unassembled WGS sequence"/>
</dbReference>
<evidence type="ECO:0000313" key="2">
    <source>
        <dbReference type="Proteomes" id="UP000474640"/>
    </source>
</evidence>
<sequence>MVTRTQQPEAEVTPPQLMARETGAILPRAKEIPRRWEGISYTTLTVFVTTFFTTSTTATLENTVVGVTETNTISFIATQNQTHFETPTGFTTMIITQMDTSTSYAYGTVDTPTQVLYVTTFVPAFAEEAGRYGLTGTAVPSSGGARQFSADAAGKPNLQERQRAPVGEISSTVILLVQTREYLPLFFQRRP</sequence>